<dbReference type="Pfam" id="PF06961">
    <property type="entry name" value="DUF1294"/>
    <property type="match status" value="1"/>
</dbReference>
<dbReference type="EMBL" id="JAFBFI010000009">
    <property type="protein sequence ID" value="MBM7692844.1"/>
    <property type="molecule type" value="Genomic_DNA"/>
</dbReference>
<keyword evidence="1" id="KW-1133">Transmembrane helix</keyword>
<dbReference type="InterPro" id="IPR010718">
    <property type="entry name" value="DUF1294"/>
</dbReference>
<name>A0ABS2QI89_9BACI</name>
<gene>
    <name evidence="2" type="ORF">JOC77_002275</name>
</gene>
<feature type="transmembrane region" description="Helical" evidence="1">
    <location>
        <begin position="72"/>
        <end position="89"/>
    </location>
</feature>
<evidence type="ECO:0000256" key="1">
    <source>
        <dbReference type="SAM" id="Phobius"/>
    </source>
</evidence>
<keyword evidence="1" id="KW-0472">Membrane</keyword>
<dbReference type="Proteomes" id="UP000823486">
    <property type="component" value="Unassembled WGS sequence"/>
</dbReference>
<protein>
    <submittedName>
        <fullName evidence="2">Uncharacterized membrane protein YsdA (DUF1294 family)</fullName>
    </submittedName>
</protein>
<keyword evidence="1" id="KW-0812">Transmembrane</keyword>
<accession>A0ABS2QI89</accession>
<evidence type="ECO:0000313" key="3">
    <source>
        <dbReference type="Proteomes" id="UP000823486"/>
    </source>
</evidence>
<comment type="caution">
    <text evidence="2">The sequence shown here is derived from an EMBL/GenBank/DDBJ whole genome shotgun (WGS) entry which is preliminary data.</text>
</comment>
<organism evidence="2 3">
    <name type="scientific">Peribacillus deserti</name>
    <dbReference type="NCBI Taxonomy" id="673318"/>
    <lineage>
        <taxon>Bacteria</taxon>
        <taxon>Bacillati</taxon>
        <taxon>Bacillota</taxon>
        <taxon>Bacilli</taxon>
        <taxon>Bacillales</taxon>
        <taxon>Bacillaceae</taxon>
        <taxon>Peribacillus</taxon>
    </lineage>
</organism>
<keyword evidence="3" id="KW-1185">Reference proteome</keyword>
<feature type="transmembrane region" description="Helical" evidence="1">
    <location>
        <begin position="37"/>
        <end position="60"/>
    </location>
</feature>
<reference evidence="2 3" key="1">
    <citation type="submission" date="2021-01" db="EMBL/GenBank/DDBJ databases">
        <title>Genomic Encyclopedia of Type Strains, Phase IV (KMG-IV): sequencing the most valuable type-strain genomes for metagenomic binning, comparative biology and taxonomic classification.</title>
        <authorList>
            <person name="Goeker M."/>
        </authorList>
    </citation>
    <scope>NUCLEOTIDE SEQUENCE [LARGE SCALE GENOMIC DNA]</scope>
    <source>
        <strain evidence="2 3">DSM 105482</strain>
    </source>
</reference>
<proteinExistence type="predicted"/>
<feature type="transmembrane region" description="Helical" evidence="1">
    <location>
        <begin position="6"/>
        <end position="25"/>
    </location>
</feature>
<sequence>MMNWLYILALYGLIINVVSLITMKVDKERAKRHQYRIAESTLWLMAAAGGSLGATLGMNVYRHKTKHLSFKFGFPMLAVIHLFLLFSLVK</sequence>
<evidence type="ECO:0000313" key="2">
    <source>
        <dbReference type="EMBL" id="MBM7692844.1"/>
    </source>
</evidence>